<sequence>MDAIAARISELHAAGNHLAADTIEYELRGSGADRELVDSDHIVRLTRQLTAALRDDAMDETTALRLVGALIARAAEGCGSGDER</sequence>
<name>A0A6G9Z6N2_9NOCA</name>
<dbReference type="Proteomes" id="UP000500953">
    <property type="component" value="Chromosome"/>
</dbReference>
<organism evidence="1 2">
    <name type="scientific">Nocardia terpenica</name>
    <dbReference type="NCBI Taxonomy" id="455432"/>
    <lineage>
        <taxon>Bacteria</taxon>
        <taxon>Bacillati</taxon>
        <taxon>Actinomycetota</taxon>
        <taxon>Actinomycetes</taxon>
        <taxon>Mycobacteriales</taxon>
        <taxon>Nocardiaceae</taxon>
        <taxon>Nocardia</taxon>
    </lineage>
</organism>
<accession>A0A6G9Z6N2</accession>
<dbReference type="RefSeq" id="WP_167488357.1">
    <property type="nucleotide sequence ID" value="NZ_CP046173.1"/>
</dbReference>
<dbReference type="EMBL" id="CP046173">
    <property type="protein sequence ID" value="QIS21051.1"/>
    <property type="molecule type" value="Genomic_DNA"/>
</dbReference>
<protein>
    <submittedName>
        <fullName evidence="1">Uncharacterized protein</fullName>
    </submittedName>
</protein>
<evidence type="ECO:0000313" key="2">
    <source>
        <dbReference type="Proteomes" id="UP000500953"/>
    </source>
</evidence>
<proteinExistence type="predicted"/>
<dbReference type="AlphaFoldDB" id="A0A6G9Z6N2"/>
<evidence type="ECO:0000313" key="1">
    <source>
        <dbReference type="EMBL" id="QIS21051.1"/>
    </source>
</evidence>
<gene>
    <name evidence="1" type="ORF">F6W96_24750</name>
</gene>
<reference evidence="1 2" key="1">
    <citation type="journal article" date="2019" name="ACS Chem. Biol.">
        <title>Identification and Mobilization of a Cryptic Antibiotic Biosynthesis Gene Locus from a Human-Pathogenic Nocardia Isolate.</title>
        <authorList>
            <person name="Herisse M."/>
            <person name="Ishida K."/>
            <person name="Porter J.L."/>
            <person name="Howden B."/>
            <person name="Hertweck C."/>
            <person name="Stinear T.P."/>
            <person name="Pidot S.J."/>
        </authorList>
    </citation>
    <scope>NUCLEOTIDE SEQUENCE [LARGE SCALE GENOMIC DNA]</scope>
    <source>
        <strain evidence="1 2">AUSMDU00012715</strain>
    </source>
</reference>